<evidence type="ECO:0000313" key="2">
    <source>
        <dbReference type="Proteomes" id="UP001165101"/>
    </source>
</evidence>
<evidence type="ECO:0000313" key="1">
    <source>
        <dbReference type="EMBL" id="GME92248.1"/>
    </source>
</evidence>
<gene>
    <name evidence="1" type="ORF">Cboi01_000265300</name>
</gene>
<dbReference type="Proteomes" id="UP001165101">
    <property type="component" value="Unassembled WGS sequence"/>
</dbReference>
<keyword evidence="2" id="KW-1185">Reference proteome</keyword>
<name>A0ACB5TPA5_CANBO</name>
<accession>A0ACB5TPA5</accession>
<dbReference type="EMBL" id="BSXV01001249">
    <property type="protein sequence ID" value="GME92248.1"/>
    <property type="molecule type" value="Genomic_DNA"/>
</dbReference>
<organism evidence="1 2">
    <name type="scientific">Candida boidinii</name>
    <name type="common">Yeast</name>
    <dbReference type="NCBI Taxonomy" id="5477"/>
    <lineage>
        <taxon>Eukaryota</taxon>
        <taxon>Fungi</taxon>
        <taxon>Dikarya</taxon>
        <taxon>Ascomycota</taxon>
        <taxon>Saccharomycotina</taxon>
        <taxon>Pichiomycetes</taxon>
        <taxon>Pichiales</taxon>
        <taxon>Pichiaceae</taxon>
        <taxon>Ogataea</taxon>
        <taxon>Ogataea/Candida clade</taxon>
    </lineage>
</organism>
<protein>
    <submittedName>
        <fullName evidence="1">Unnamed protein product</fullName>
    </submittedName>
</protein>
<proteinExistence type="predicted"/>
<comment type="caution">
    <text evidence="1">The sequence shown here is derived from an EMBL/GenBank/DDBJ whole genome shotgun (WGS) entry which is preliminary data.</text>
</comment>
<sequence>MIIVILKLFGITLNLIKELILYKKSRNLPTLINQYNELLNKQNDEVNFKEFTSIELWSFKTFQIIINKNENENELVENSINEFTKIFNDNIIDKIDNYNLDWKFNHFYYSTIDNLKILKTYVKNYSNKLNKDKLKSKSIRKLINHLENLIKKFKDDNLMDLKRIKDTHIKGLKSDISNWFINDETIGKNINISEEFINKCLNNITSSTDESLKQLRNI</sequence>
<reference evidence="1" key="1">
    <citation type="submission" date="2023-04" db="EMBL/GenBank/DDBJ databases">
        <title>Candida boidinii NBRC 1967.</title>
        <authorList>
            <person name="Ichikawa N."/>
            <person name="Sato H."/>
            <person name="Tonouchi N."/>
        </authorList>
    </citation>
    <scope>NUCLEOTIDE SEQUENCE</scope>
    <source>
        <strain evidence="1">NBRC 1967</strain>
    </source>
</reference>